<dbReference type="Gene3D" id="3.40.630.30">
    <property type="match status" value="1"/>
</dbReference>
<reference evidence="2 3" key="1">
    <citation type="submission" date="2023-01" db="EMBL/GenBank/DDBJ databases">
        <title>Analysis of 21 Apiospora genomes using comparative genomics revels a genus with tremendous synthesis potential of carbohydrate active enzymes and secondary metabolites.</title>
        <authorList>
            <person name="Sorensen T."/>
        </authorList>
    </citation>
    <scope>NUCLEOTIDE SEQUENCE [LARGE SCALE GENOMIC DNA]</scope>
    <source>
        <strain evidence="2 3">CBS 20057</strain>
    </source>
</reference>
<dbReference type="PANTHER" id="PTHR34815:SF4">
    <property type="entry name" value="N-ACETYLTRANSFERASE DOMAIN-CONTAINING PROTEIN"/>
    <property type="match status" value="1"/>
</dbReference>
<feature type="domain" description="N-acetyltransferase" evidence="1">
    <location>
        <begin position="15"/>
        <end position="183"/>
    </location>
</feature>
<dbReference type="Pfam" id="PF13508">
    <property type="entry name" value="Acetyltransf_7"/>
    <property type="match status" value="1"/>
</dbReference>
<keyword evidence="3" id="KW-1185">Reference proteome</keyword>
<organism evidence="2 3">
    <name type="scientific">Apiospora marii</name>
    <dbReference type="NCBI Taxonomy" id="335849"/>
    <lineage>
        <taxon>Eukaryota</taxon>
        <taxon>Fungi</taxon>
        <taxon>Dikarya</taxon>
        <taxon>Ascomycota</taxon>
        <taxon>Pezizomycotina</taxon>
        <taxon>Sordariomycetes</taxon>
        <taxon>Xylariomycetidae</taxon>
        <taxon>Amphisphaeriales</taxon>
        <taxon>Apiosporaceae</taxon>
        <taxon>Apiospora</taxon>
    </lineage>
</organism>
<dbReference type="Proteomes" id="UP001396898">
    <property type="component" value="Unassembled WGS sequence"/>
</dbReference>
<dbReference type="InterPro" id="IPR055100">
    <property type="entry name" value="GNAT_LYC1-like"/>
</dbReference>
<evidence type="ECO:0000259" key="1">
    <source>
        <dbReference type="PROSITE" id="PS51186"/>
    </source>
</evidence>
<dbReference type="PANTHER" id="PTHR34815">
    <property type="entry name" value="LYSINE ACETYLTRANSFERASE"/>
    <property type="match status" value="1"/>
</dbReference>
<accession>A0ABR1RYE2</accession>
<dbReference type="EMBL" id="JAQQWI010000009">
    <property type="protein sequence ID" value="KAK8022951.1"/>
    <property type="molecule type" value="Genomic_DNA"/>
</dbReference>
<evidence type="ECO:0000313" key="2">
    <source>
        <dbReference type="EMBL" id="KAK8022951.1"/>
    </source>
</evidence>
<dbReference type="Pfam" id="PF22998">
    <property type="entry name" value="GNAT_LYC1-like"/>
    <property type="match status" value="1"/>
</dbReference>
<protein>
    <recommendedName>
        <fullName evidence="1">N-acetyltransferase domain-containing protein</fullName>
    </recommendedName>
</protein>
<dbReference type="CDD" id="cd04301">
    <property type="entry name" value="NAT_SF"/>
    <property type="match status" value="1"/>
</dbReference>
<dbReference type="InterPro" id="IPR053013">
    <property type="entry name" value="LAT"/>
</dbReference>
<dbReference type="SUPFAM" id="SSF55729">
    <property type="entry name" value="Acyl-CoA N-acyltransferases (Nat)"/>
    <property type="match status" value="1"/>
</dbReference>
<dbReference type="PROSITE" id="PS51186">
    <property type="entry name" value="GNAT"/>
    <property type="match status" value="1"/>
</dbReference>
<sequence length="388" mass="42581">MAETSTIGGPHPLTVVFGEATDQQSHLQCCQLAAAAFGAPLSEQDYLKREAYLGQQPLTRHGGWRTWCIRLTNAEPPVGQVVAACTTIQRSLLVWGEGGEGGDGGVVGEKKGYCIASVVTHPDFRGRGLASALLERLGRWLDGPGGAAASMLYTSIENCSKFYHDRGWRMLPAYEAVLSFPTPGVHLPSDQASFPTTRLLGRTEISELCVRDVESIRTSFRGLQGNEDERHVSVLPTPEIMAWMQDRGDFTASKVSREKTTTPPLHHGSICESTDTWLYWYHDYRKQHLAIQRIHLGVSSNSQTQLVDALAALLLDAANDAGKRNLPRVVIWDPDAATLEAANTLGTAHGVKVDYGERVGSSMPSIRWREADLSRKTIVHNNEKFAYS</sequence>
<gene>
    <name evidence="2" type="ORF">PG991_006832</name>
</gene>
<comment type="caution">
    <text evidence="2">The sequence shown here is derived from an EMBL/GenBank/DDBJ whole genome shotgun (WGS) entry which is preliminary data.</text>
</comment>
<dbReference type="InterPro" id="IPR000182">
    <property type="entry name" value="GNAT_dom"/>
</dbReference>
<dbReference type="InterPro" id="IPR016181">
    <property type="entry name" value="Acyl_CoA_acyltransferase"/>
</dbReference>
<evidence type="ECO:0000313" key="3">
    <source>
        <dbReference type="Proteomes" id="UP001396898"/>
    </source>
</evidence>
<proteinExistence type="predicted"/>
<name>A0ABR1RYE2_9PEZI</name>